<reference evidence="1" key="2">
    <citation type="submission" date="2023-10" db="EMBL/GenBank/DDBJ databases">
        <authorList>
            <person name="Khurajog B."/>
        </authorList>
    </citation>
    <scope>NUCLEOTIDE SEQUENCE</scope>
    <source>
        <strain evidence="1">BF9</strain>
    </source>
</reference>
<dbReference type="RefSeq" id="WP_005917118.1">
    <property type="nucleotide sequence ID" value="NZ_BJMF01000011.1"/>
</dbReference>
<evidence type="ECO:0000313" key="2">
    <source>
        <dbReference type="Proteomes" id="UP001280897"/>
    </source>
</evidence>
<protein>
    <recommendedName>
        <fullName evidence="3">Lipoprotein</fullName>
    </recommendedName>
</protein>
<proteinExistence type="predicted"/>
<evidence type="ECO:0000313" key="1">
    <source>
        <dbReference type="EMBL" id="MDV2620536.1"/>
    </source>
</evidence>
<dbReference type="EMBL" id="JAWJAV010000001">
    <property type="protein sequence ID" value="MDV2620536.1"/>
    <property type="molecule type" value="Genomic_DNA"/>
</dbReference>
<gene>
    <name evidence="1" type="ORF">R0G89_02135</name>
</gene>
<organism evidence="1 2">
    <name type="scientific">Pediococcus acidilactici</name>
    <dbReference type="NCBI Taxonomy" id="1254"/>
    <lineage>
        <taxon>Bacteria</taxon>
        <taxon>Bacillati</taxon>
        <taxon>Bacillota</taxon>
        <taxon>Bacilli</taxon>
        <taxon>Lactobacillales</taxon>
        <taxon>Lactobacillaceae</taxon>
        <taxon>Pediococcus</taxon>
        <taxon>Pediococcus acidilactici group</taxon>
    </lineage>
</organism>
<dbReference type="Proteomes" id="UP001280897">
    <property type="component" value="Unassembled WGS sequence"/>
</dbReference>
<dbReference type="AlphaFoldDB" id="A0AAW8YFA4"/>
<accession>A0AAW8YFA4</accession>
<dbReference type="GeneID" id="57366031"/>
<reference evidence="1" key="1">
    <citation type="journal article" date="2023" name="PeerJ">
        <title>Selection and evaluation of lactic acid bacteria from chicken feces in Thailand as potential probiotics.</title>
        <authorList>
            <person name="Khurajog B."/>
            <person name="Disastra Y."/>
            <person name="Lawwyne L.D."/>
            <person name="Sirichokchatchawan W."/>
            <person name="Niyomtham W."/>
            <person name="Yindee J."/>
            <person name="Hampson D.J."/>
            <person name="Prapasarakul N."/>
        </authorList>
    </citation>
    <scope>NUCLEOTIDE SEQUENCE</scope>
    <source>
        <strain evidence="1">BF9</strain>
    </source>
</reference>
<name>A0AAW8YFA4_PEDAC</name>
<sequence length="134" mass="15214">MKKTLVFLGFAVVLIGSITLGWHLTHRPSSAAKQDYAQVYNAHQSKIATITNHQKISYLSNLLGDLGSARRVHPKKPQNSQLLRHFKIVQINPSAKIDAFIYRNHTITVKNLPVVHSGTWHLSSQQYQKLTHLR</sequence>
<comment type="caution">
    <text evidence="1">The sequence shown here is derived from an EMBL/GenBank/DDBJ whole genome shotgun (WGS) entry which is preliminary data.</text>
</comment>
<evidence type="ECO:0008006" key="3">
    <source>
        <dbReference type="Google" id="ProtNLM"/>
    </source>
</evidence>